<keyword evidence="6" id="KW-1185">Reference proteome</keyword>
<comment type="caution">
    <text evidence="5">The sequence shown here is derived from an EMBL/GenBank/DDBJ whole genome shotgun (WGS) entry which is preliminary data.</text>
</comment>
<dbReference type="PANTHER" id="PTHR30061:SF50">
    <property type="entry name" value="MALTOSE_MALTODEXTRIN-BINDING PERIPLASMIC PROTEIN"/>
    <property type="match status" value="1"/>
</dbReference>
<comment type="similarity">
    <text evidence="1">Belongs to the bacterial solute-binding protein 1 family.</text>
</comment>
<evidence type="ECO:0000256" key="2">
    <source>
        <dbReference type="ARBA" id="ARBA00022448"/>
    </source>
</evidence>
<dbReference type="PROSITE" id="PS51257">
    <property type="entry name" value="PROKAR_LIPOPROTEIN"/>
    <property type="match status" value="1"/>
</dbReference>
<dbReference type="EMBL" id="JBHSBB010000006">
    <property type="protein sequence ID" value="MFC4031072.1"/>
    <property type="molecule type" value="Genomic_DNA"/>
</dbReference>
<gene>
    <name evidence="5" type="ORF">ACFO3J_06255</name>
</gene>
<dbReference type="Gene3D" id="3.40.190.10">
    <property type="entry name" value="Periplasmic binding protein-like II"/>
    <property type="match status" value="2"/>
</dbReference>
<keyword evidence="2" id="KW-0813">Transport</keyword>
<evidence type="ECO:0000313" key="5">
    <source>
        <dbReference type="EMBL" id="MFC4031072.1"/>
    </source>
</evidence>
<dbReference type="Proteomes" id="UP001595765">
    <property type="component" value="Unassembled WGS sequence"/>
</dbReference>
<name>A0ABV8HG19_9ACTN</name>
<organism evidence="5 6">
    <name type="scientific">Streptomyces polygonati</name>
    <dbReference type="NCBI Taxonomy" id="1617087"/>
    <lineage>
        <taxon>Bacteria</taxon>
        <taxon>Bacillati</taxon>
        <taxon>Actinomycetota</taxon>
        <taxon>Actinomycetes</taxon>
        <taxon>Kitasatosporales</taxon>
        <taxon>Streptomycetaceae</taxon>
        <taxon>Streptomyces</taxon>
    </lineage>
</organism>
<dbReference type="Pfam" id="PF01547">
    <property type="entry name" value="SBP_bac_1"/>
    <property type="match status" value="1"/>
</dbReference>
<dbReference type="SUPFAM" id="SSF53850">
    <property type="entry name" value="Periplasmic binding protein-like II"/>
    <property type="match status" value="1"/>
</dbReference>
<keyword evidence="3 4" id="KW-0732">Signal</keyword>
<proteinExistence type="inferred from homology"/>
<reference evidence="6" key="1">
    <citation type="journal article" date="2019" name="Int. J. Syst. Evol. Microbiol.">
        <title>The Global Catalogue of Microorganisms (GCM) 10K type strain sequencing project: providing services to taxonomists for standard genome sequencing and annotation.</title>
        <authorList>
            <consortium name="The Broad Institute Genomics Platform"/>
            <consortium name="The Broad Institute Genome Sequencing Center for Infectious Disease"/>
            <person name="Wu L."/>
            <person name="Ma J."/>
        </authorList>
    </citation>
    <scope>NUCLEOTIDE SEQUENCE [LARGE SCALE GENOMIC DNA]</scope>
    <source>
        <strain evidence="6">CGMCC 4.7237</strain>
    </source>
</reference>
<dbReference type="RefSeq" id="WP_386426903.1">
    <property type="nucleotide sequence ID" value="NZ_JBHSBB010000006.1"/>
</dbReference>
<dbReference type="InterPro" id="IPR006059">
    <property type="entry name" value="SBP"/>
</dbReference>
<evidence type="ECO:0000256" key="3">
    <source>
        <dbReference type="ARBA" id="ARBA00022729"/>
    </source>
</evidence>
<accession>A0ABV8HG19</accession>
<dbReference type="PANTHER" id="PTHR30061">
    <property type="entry name" value="MALTOSE-BINDING PERIPLASMIC PROTEIN"/>
    <property type="match status" value="1"/>
</dbReference>
<protein>
    <submittedName>
        <fullName evidence="5">Extracellular solute-binding protein</fullName>
    </submittedName>
</protein>
<evidence type="ECO:0000256" key="4">
    <source>
        <dbReference type="SAM" id="SignalP"/>
    </source>
</evidence>
<sequence length="430" mass="44545">MRSRYAPAAALALAACLAGLTACGSSAPAASGSPGSAAGAAKPAALTVWIMRDSMSDDFLSRFKADFEATHKGTTLDIQIQEWDGIGQKITSALASKDAPDVMEVGNTQVAQYAASGGVEDLSGKVTDLQGADWIPGLADPGKIDGKQYGIPWYAANRVVIYNKDLFARAGITVPPKTRAEWITDTTKLDTGGDDGIYLPGQTWYALAGFIWDEGGDLAVKGGDGSWKGTLDTPQAKAGMEFYKQLQALGHGPKDSDEAKPLQADVFAKGKSAQIISVPGGADAIIKSNPAMKDKLGFFPIPGKTADRPGAVFTGGSDLVIPEASRHQALAYEVVKALAGPKWQTDMAKEMSYVPNRTSLAGALAGNPGASVMAVGAANGHATPNSANWAAVEADNPIKQYMTQVLTGADPDAAGKTASELITKVLNTAS</sequence>
<evidence type="ECO:0000256" key="1">
    <source>
        <dbReference type="ARBA" id="ARBA00008520"/>
    </source>
</evidence>
<feature type="signal peptide" evidence="4">
    <location>
        <begin position="1"/>
        <end position="29"/>
    </location>
</feature>
<evidence type="ECO:0000313" key="6">
    <source>
        <dbReference type="Proteomes" id="UP001595765"/>
    </source>
</evidence>
<feature type="chain" id="PRO_5046713039" evidence="4">
    <location>
        <begin position="30"/>
        <end position="430"/>
    </location>
</feature>